<proteinExistence type="predicted"/>
<name>A0ACC6PWK8_9ACTN</name>
<accession>A0ACC6PWK8</accession>
<organism evidence="1 2">
    <name type="scientific">Streptomyces achmelvichensis</name>
    <dbReference type="NCBI Taxonomy" id="3134111"/>
    <lineage>
        <taxon>Bacteria</taxon>
        <taxon>Bacillati</taxon>
        <taxon>Actinomycetota</taxon>
        <taxon>Actinomycetes</taxon>
        <taxon>Kitasatosporales</taxon>
        <taxon>Streptomycetaceae</taxon>
        <taxon>Streptomyces</taxon>
    </lineage>
</organism>
<keyword evidence="2" id="KW-1185">Reference proteome</keyword>
<gene>
    <name evidence="1" type="ORF">WKI67_21150</name>
</gene>
<dbReference type="EMBL" id="JBBKAJ010000022">
    <property type="protein sequence ID" value="MEJ8635888.1"/>
    <property type="molecule type" value="Genomic_DNA"/>
</dbReference>
<protein>
    <submittedName>
        <fullName evidence="1">GNAT family N-acetyltransferase</fullName>
    </submittedName>
</protein>
<sequence>MDHVIRPVLAEEWDRAKEIRLAALQDPVAHLAFLESYEHALQRPDSFWQDRAAHAAEGVGSRQFIAEAPDGRWVGTITALVERPAGEVRFGEAAESDQTHLVAVFVRPEVRGTGVAEALFRAAIDWSWELSEPPVKRVRLYVHEGNARAAAFYRRIGFVPTGDTVPVPGEETAREVEYEVLR</sequence>
<evidence type="ECO:0000313" key="2">
    <source>
        <dbReference type="Proteomes" id="UP001377168"/>
    </source>
</evidence>
<reference evidence="1" key="1">
    <citation type="submission" date="2024-03" db="EMBL/GenBank/DDBJ databases">
        <title>Novel Streptomyces species of biotechnological and ecological value are a feature of Machair soil.</title>
        <authorList>
            <person name="Prole J.R."/>
            <person name="Goodfellow M."/>
            <person name="Allenby N."/>
            <person name="Ward A.C."/>
        </authorList>
    </citation>
    <scope>NUCLEOTIDE SEQUENCE</scope>
    <source>
        <strain evidence="1">MS2.AVA.5</strain>
    </source>
</reference>
<dbReference type="Proteomes" id="UP001377168">
    <property type="component" value="Unassembled WGS sequence"/>
</dbReference>
<comment type="caution">
    <text evidence="1">The sequence shown here is derived from an EMBL/GenBank/DDBJ whole genome shotgun (WGS) entry which is preliminary data.</text>
</comment>
<evidence type="ECO:0000313" key="1">
    <source>
        <dbReference type="EMBL" id="MEJ8635888.1"/>
    </source>
</evidence>